<feature type="binding site" evidence="13">
    <location>
        <position position="286"/>
    </location>
    <ligand>
        <name>S-adenosyl-L-methionine</name>
        <dbReference type="ChEBI" id="CHEBI:59789"/>
    </ligand>
</feature>
<protein>
    <recommendedName>
        <fullName evidence="3">16S rRNA (cytosine(967)-C(5))-methyltransferase</fullName>
        <ecNumber evidence="3">2.1.1.176</ecNumber>
    </recommendedName>
    <alternativeName>
        <fullName evidence="10">16S rRNA m5C967 methyltransferase</fullName>
    </alternativeName>
    <alternativeName>
        <fullName evidence="11">rRNA (cytosine-C(5)-)-methyltransferase RsmB</fullName>
    </alternativeName>
</protein>
<dbReference type="Pfam" id="PF22458">
    <property type="entry name" value="RsmF-B_ferredox"/>
    <property type="match status" value="1"/>
</dbReference>
<accession>A0A4P8IJ78</accession>
<dbReference type="Gene3D" id="1.10.940.10">
    <property type="entry name" value="NusB-like"/>
    <property type="match status" value="1"/>
</dbReference>
<dbReference type="PANTHER" id="PTHR22807:SF53">
    <property type="entry name" value="RIBOSOMAL RNA SMALL SUBUNIT METHYLTRANSFERASE B-RELATED"/>
    <property type="match status" value="1"/>
</dbReference>
<dbReference type="InterPro" id="IPR004573">
    <property type="entry name" value="rRNA_ssu_MeTfrase_B"/>
</dbReference>
<sequence length="448" mass="51378">MQNPRESALDVLMKVDKKEALSHIAIGETLEKYQFSDKKDRAFFTRLCQGTLERRLTIDYVINQYSKMKVNKLKPLVRALLRMGVYQILYLDQIPDSAACNECVKLAKKRGFSKLSGFVNGVLRTVSRQKENIVFPSREKDVVKYLSVSYSMPEWIVRHFLSNYSEQDTENIVRSFLEPKKTTLSWMESNGSREELVDSLKREDITVKDGELLPEAIYITHYDFLKRLSSFRQGRFIVQDESSMLAGKIADVKEGQDILDMCSAPGGKALYMADKLHGTGQVLARDLTEYKVELLEENMERTGFHNIRSQVWDARILDEDLRESMDVVLCDVPCSGLGIMGKKHDIKYNLEEKVLKELVSLQREILKTAVAYVKPGGVLIFSTCTINPKENEDNYRWLAAQPGFEPEDITSLLPEYLRIETAKEGYIQLLPGIHPCDGFFIGKLRRMK</sequence>
<keyword evidence="6 13" id="KW-0489">Methyltransferase</keyword>
<comment type="similarity">
    <text evidence="13">Belongs to the class I-like SAM-binding methyltransferase superfamily. RsmB/NOP family.</text>
</comment>
<evidence type="ECO:0000256" key="4">
    <source>
        <dbReference type="ARBA" id="ARBA00022490"/>
    </source>
</evidence>
<dbReference type="Proteomes" id="UP000298653">
    <property type="component" value="Chromosome"/>
</dbReference>
<dbReference type="InterPro" id="IPR006027">
    <property type="entry name" value="NusB_RsmB_TIM44"/>
</dbReference>
<feature type="active site" description="Nucleophile" evidence="13">
    <location>
        <position position="384"/>
    </location>
</feature>
<reference evidence="15 16" key="1">
    <citation type="submission" date="2019-05" db="EMBL/GenBank/DDBJ databases">
        <title>Complete genome sequencing of Anaerostipes rhamnosivorans.</title>
        <authorList>
            <person name="Bui T.P.N."/>
            <person name="de Vos W.M."/>
        </authorList>
    </citation>
    <scope>NUCLEOTIDE SEQUENCE [LARGE SCALE GENOMIC DNA]</scope>
    <source>
        <strain evidence="15 16">1y2</strain>
    </source>
</reference>
<gene>
    <name evidence="15" type="ORF">AR1Y2_2550</name>
</gene>
<evidence type="ECO:0000256" key="9">
    <source>
        <dbReference type="ARBA" id="ARBA00022884"/>
    </source>
</evidence>
<feature type="binding site" evidence="13">
    <location>
        <begin position="262"/>
        <end position="268"/>
    </location>
    <ligand>
        <name>S-adenosyl-L-methionine</name>
        <dbReference type="ChEBI" id="CHEBI:59789"/>
    </ligand>
</feature>
<proteinExistence type="inferred from homology"/>
<evidence type="ECO:0000313" key="15">
    <source>
        <dbReference type="EMBL" id="QCP36004.1"/>
    </source>
</evidence>
<evidence type="ECO:0000256" key="3">
    <source>
        <dbReference type="ARBA" id="ARBA00012140"/>
    </source>
</evidence>
<evidence type="ECO:0000256" key="1">
    <source>
        <dbReference type="ARBA" id="ARBA00002724"/>
    </source>
</evidence>
<keyword evidence="5" id="KW-0698">rRNA processing</keyword>
<dbReference type="PANTHER" id="PTHR22807">
    <property type="entry name" value="NOP2 YEAST -RELATED NOL1/NOP2/FMU SUN DOMAIN-CONTAINING"/>
    <property type="match status" value="1"/>
</dbReference>
<dbReference type="NCBIfam" id="TIGR00563">
    <property type="entry name" value="rsmB"/>
    <property type="match status" value="1"/>
</dbReference>
<evidence type="ECO:0000256" key="10">
    <source>
        <dbReference type="ARBA" id="ARBA00030399"/>
    </source>
</evidence>
<dbReference type="SUPFAM" id="SSF53335">
    <property type="entry name" value="S-adenosyl-L-methionine-dependent methyltransferases"/>
    <property type="match status" value="1"/>
</dbReference>
<feature type="binding site" evidence="13">
    <location>
        <position position="331"/>
    </location>
    <ligand>
        <name>S-adenosyl-L-methionine</name>
        <dbReference type="ChEBI" id="CHEBI:59789"/>
    </ligand>
</feature>
<dbReference type="GO" id="GO:0005737">
    <property type="term" value="C:cytoplasm"/>
    <property type="evidence" value="ECO:0007669"/>
    <property type="project" value="UniProtKB-SubCell"/>
</dbReference>
<keyword evidence="9 13" id="KW-0694">RNA-binding</keyword>
<dbReference type="InterPro" id="IPR035926">
    <property type="entry name" value="NusB-like_sf"/>
</dbReference>
<keyword evidence="16" id="KW-1185">Reference proteome</keyword>
<dbReference type="CDD" id="cd02440">
    <property type="entry name" value="AdoMet_MTases"/>
    <property type="match status" value="1"/>
</dbReference>
<dbReference type="Gene3D" id="3.40.50.150">
    <property type="entry name" value="Vaccinia Virus protein VP39"/>
    <property type="match status" value="1"/>
</dbReference>
<comment type="subcellular location">
    <subcellularLocation>
        <location evidence="2">Cytoplasm</location>
    </subcellularLocation>
</comment>
<evidence type="ECO:0000256" key="6">
    <source>
        <dbReference type="ARBA" id="ARBA00022603"/>
    </source>
</evidence>
<evidence type="ECO:0000256" key="5">
    <source>
        <dbReference type="ARBA" id="ARBA00022552"/>
    </source>
</evidence>
<comment type="catalytic activity">
    <reaction evidence="12">
        <text>cytidine(967) in 16S rRNA + S-adenosyl-L-methionine = 5-methylcytidine(967) in 16S rRNA + S-adenosyl-L-homocysteine + H(+)</text>
        <dbReference type="Rhea" id="RHEA:42748"/>
        <dbReference type="Rhea" id="RHEA-COMP:10219"/>
        <dbReference type="Rhea" id="RHEA-COMP:10220"/>
        <dbReference type="ChEBI" id="CHEBI:15378"/>
        <dbReference type="ChEBI" id="CHEBI:57856"/>
        <dbReference type="ChEBI" id="CHEBI:59789"/>
        <dbReference type="ChEBI" id="CHEBI:74483"/>
        <dbReference type="ChEBI" id="CHEBI:82748"/>
        <dbReference type="EC" id="2.1.1.176"/>
    </reaction>
</comment>
<dbReference type="GO" id="GO:0006355">
    <property type="term" value="P:regulation of DNA-templated transcription"/>
    <property type="evidence" value="ECO:0007669"/>
    <property type="project" value="InterPro"/>
</dbReference>
<evidence type="ECO:0000256" key="12">
    <source>
        <dbReference type="ARBA" id="ARBA00047283"/>
    </source>
</evidence>
<feature type="binding site" evidence="13">
    <location>
        <position position="313"/>
    </location>
    <ligand>
        <name>S-adenosyl-L-methionine</name>
        <dbReference type="ChEBI" id="CHEBI:59789"/>
    </ligand>
</feature>
<dbReference type="GO" id="GO:0003723">
    <property type="term" value="F:RNA binding"/>
    <property type="evidence" value="ECO:0007669"/>
    <property type="project" value="UniProtKB-UniRule"/>
</dbReference>
<dbReference type="InterPro" id="IPR049560">
    <property type="entry name" value="MeTrfase_RsmB-F_NOP2_cat"/>
</dbReference>
<dbReference type="Pfam" id="PF01029">
    <property type="entry name" value="NusB"/>
    <property type="match status" value="1"/>
</dbReference>
<dbReference type="SUPFAM" id="SSF48013">
    <property type="entry name" value="NusB-like"/>
    <property type="match status" value="1"/>
</dbReference>
<name>A0A4P8IJ78_9FIRM</name>
<dbReference type="EC" id="2.1.1.176" evidence="3"/>
<dbReference type="KEGG" id="arf:AR1Y2_2550"/>
<comment type="function">
    <text evidence="1">Specifically methylates the cytosine at position 967 (m5C967) of 16S rRNA.</text>
</comment>
<dbReference type="InterPro" id="IPR029063">
    <property type="entry name" value="SAM-dependent_MTases_sf"/>
</dbReference>
<evidence type="ECO:0000256" key="2">
    <source>
        <dbReference type="ARBA" id="ARBA00004496"/>
    </source>
</evidence>
<dbReference type="AlphaFoldDB" id="A0A4P8IJ78"/>
<dbReference type="NCBIfam" id="NF011494">
    <property type="entry name" value="PRK14902.1"/>
    <property type="match status" value="1"/>
</dbReference>
<dbReference type="InterPro" id="IPR054728">
    <property type="entry name" value="RsmB-like_ferredoxin"/>
</dbReference>
<keyword evidence="7 13" id="KW-0808">Transferase</keyword>
<keyword evidence="8 13" id="KW-0949">S-adenosyl-L-methionine</keyword>
<dbReference type="RefSeq" id="WP_137329292.1">
    <property type="nucleotide sequence ID" value="NZ_CP040058.1"/>
</dbReference>
<feature type="domain" description="SAM-dependent MTase RsmB/NOP-type" evidence="14">
    <location>
        <begin position="172"/>
        <end position="447"/>
    </location>
</feature>
<evidence type="ECO:0000256" key="13">
    <source>
        <dbReference type="PROSITE-ProRule" id="PRU01023"/>
    </source>
</evidence>
<evidence type="ECO:0000313" key="16">
    <source>
        <dbReference type="Proteomes" id="UP000298653"/>
    </source>
</evidence>
<dbReference type="EMBL" id="CP040058">
    <property type="protein sequence ID" value="QCP36004.1"/>
    <property type="molecule type" value="Genomic_DNA"/>
</dbReference>
<dbReference type="PROSITE" id="PS51686">
    <property type="entry name" value="SAM_MT_RSMB_NOP"/>
    <property type="match status" value="1"/>
</dbReference>
<dbReference type="PRINTS" id="PR02008">
    <property type="entry name" value="RCMTFAMILY"/>
</dbReference>
<evidence type="ECO:0000256" key="7">
    <source>
        <dbReference type="ARBA" id="ARBA00022679"/>
    </source>
</evidence>
<keyword evidence="4" id="KW-0963">Cytoplasm</keyword>
<dbReference type="Pfam" id="PF01189">
    <property type="entry name" value="Methyltr_RsmB-F"/>
    <property type="match status" value="1"/>
</dbReference>
<dbReference type="GO" id="GO:0008649">
    <property type="term" value="F:rRNA methyltransferase activity"/>
    <property type="evidence" value="ECO:0007669"/>
    <property type="project" value="InterPro"/>
</dbReference>
<dbReference type="InterPro" id="IPR001678">
    <property type="entry name" value="MeTrfase_RsmB-F_NOP2_dom"/>
</dbReference>
<dbReference type="InterPro" id="IPR023267">
    <property type="entry name" value="RCMT"/>
</dbReference>
<evidence type="ECO:0000256" key="11">
    <source>
        <dbReference type="ARBA" id="ARBA00031088"/>
    </source>
</evidence>
<evidence type="ECO:0000259" key="14">
    <source>
        <dbReference type="PROSITE" id="PS51686"/>
    </source>
</evidence>
<organism evidence="15 16">
    <name type="scientific">Anaerostipes rhamnosivorans</name>
    <dbReference type="NCBI Taxonomy" id="1229621"/>
    <lineage>
        <taxon>Bacteria</taxon>
        <taxon>Bacillati</taxon>
        <taxon>Bacillota</taxon>
        <taxon>Clostridia</taxon>
        <taxon>Lachnospirales</taxon>
        <taxon>Lachnospiraceae</taxon>
        <taxon>Anaerostipes</taxon>
    </lineage>
</organism>
<dbReference type="OrthoDB" id="9810297at2"/>
<evidence type="ECO:0000256" key="8">
    <source>
        <dbReference type="ARBA" id="ARBA00022691"/>
    </source>
</evidence>